<protein>
    <submittedName>
        <fullName evidence="1">Uncharacterized protein</fullName>
    </submittedName>
</protein>
<dbReference type="EMBL" id="UYRU01072638">
    <property type="protein sequence ID" value="VDN22497.1"/>
    <property type="molecule type" value="Genomic_DNA"/>
</dbReference>
<gene>
    <name evidence="1" type="ORF">DILT_LOCUS14071</name>
</gene>
<name>A0A3P7MG55_DIBLA</name>
<organism evidence="1 2">
    <name type="scientific">Dibothriocephalus latus</name>
    <name type="common">Fish tapeworm</name>
    <name type="synonym">Diphyllobothrium latum</name>
    <dbReference type="NCBI Taxonomy" id="60516"/>
    <lineage>
        <taxon>Eukaryota</taxon>
        <taxon>Metazoa</taxon>
        <taxon>Spiralia</taxon>
        <taxon>Lophotrochozoa</taxon>
        <taxon>Platyhelminthes</taxon>
        <taxon>Cestoda</taxon>
        <taxon>Eucestoda</taxon>
        <taxon>Diphyllobothriidea</taxon>
        <taxon>Diphyllobothriidae</taxon>
        <taxon>Dibothriocephalus</taxon>
    </lineage>
</organism>
<sequence length="107" mass="11537">MPHPIRDRFREQFETALPGTGSIESVTAQLEDIFRRIAALLSEGGEEALTAYEVITSGLVNALLLCLASTRILSWASAPKKSGLSAMPAVDAQPILPVCIIMQMRAL</sequence>
<keyword evidence="2" id="KW-1185">Reference proteome</keyword>
<evidence type="ECO:0000313" key="2">
    <source>
        <dbReference type="Proteomes" id="UP000281553"/>
    </source>
</evidence>
<accession>A0A3P7MG55</accession>
<proteinExistence type="predicted"/>
<evidence type="ECO:0000313" key="1">
    <source>
        <dbReference type="EMBL" id="VDN22497.1"/>
    </source>
</evidence>
<reference evidence="1 2" key="1">
    <citation type="submission" date="2018-11" db="EMBL/GenBank/DDBJ databases">
        <authorList>
            <consortium name="Pathogen Informatics"/>
        </authorList>
    </citation>
    <scope>NUCLEOTIDE SEQUENCE [LARGE SCALE GENOMIC DNA]</scope>
</reference>
<dbReference type="AlphaFoldDB" id="A0A3P7MG55"/>
<dbReference type="Proteomes" id="UP000281553">
    <property type="component" value="Unassembled WGS sequence"/>
</dbReference>